<reference evidence="2" key="2">
    <citation type="submission" date="2013-04" db="UniProtKB">
        <authorList>
            <consortium name="EnsemblPlants"/>
        </authorList>
    </citation>
    <scope>IDENTIFICATION</scope>
</reference>
<feature type="region of interest" description="Disordered" evidence="1">
    <location>
        <begin position="63"/>
        <end position="82"/>
    </location>
</feature>
<protein>
    <recommendedName>
        <fullName evidence="4">DUF834 domain-containing protein</fullName>
    </recommendedName>
</protein>
<dbReference type="Proteomes" id="UP000006038">
    <property type="component" value="Chromosome 7"/>
</dbReference>
<evidence type="ECO:0008006" key="4">
    <source>
        <dbReference type="Google" id="ProtNLM"/>
    </source>
</evidence>
<keyword evidence="3" id="KW-1185">Reference proteome</keyword>
<dbReference type="HOGENOM" id="CLU_1672003_0_0_1"/>
<dbReference type="Gramene" id="OB07G13510.1">
    <property type="protein sequence ID" value="OB07G13510.1"/>
    <property type="gene ID" value="OB07G13510"/>
</dbReference>
<reference evidence="2" key="1">
    <citation type="journal article" date="2013" name="Nat. Commun.">
        <title>Whole-genome sequencing of Oryza brachyantha reveals mechanisms underlying Oryza genome evolution.</title>
        <authorList>
            <person name="Chen J."/>
            <person name="Huang Q."/>
            <person name="Gao D."/>
            <person name="Wang J."/>
            <person name="Lang Y."/>
            <person name="Liu T."/>
            <person name="Li B."/>
            <person name="Bai Z."/>
            <person name="Luis Goicoechea J."/>
            <person name="Liang C."/>
            <person name="Chen C."/>
            <person name="Zhang W."/>
            <person name="Sun S."/>
            <person name="Liao Y."/>
            <person name="Zhang X."/>
            <person name="Yang L."/>
            <person name="Song C."/>
            <person name="Wang M."/>
            <person name="Shi J."/>
            <person name="Liu G."/>
            <person name="Liu J."/>
            <person name="Zhou H."/>
            <person name="Zhou W."/>
            <person name="Yu Q."/>
            <person name="An N."/>
            <person name="Chen Y."/>
            <person name="Cai Q."/>
            <person name="Wang B."/>
            <person name="Liu B."/>
            <person name="Min J."/>
            <person name="Huang Y."/>
            <person name="Wu H."/>
            <person name="Li Z."/>
            <person name="Zhang Y."/>
            <person name="Yin Y."/>
            <person name="Song W."/>
            <person name="Jiang J."/>
            <person name="Jackson S.A."/>
            <person name="Wing R.A."/>
            <person name="Wang J."/>
            <person name="Chen M."/>
        </authorList>
    </citation>
    <scope>NUCLEOTIDE SEQUENCE [LARGE SCALE GENOMIC DNA]</scope>
    <source>
        <strain evidence="2">cv. IRGC 101232</strain>
    </source>
</reference>
<dbReference type="EnsemblPlants" id="OB07G13510.1">
    <property type="protein sequence ID" value="OB07G13510.1"/>
    <property type="gene ID" value="OB07G13510"/>
</dbReference>
<name>J3MIW9_ORYBR</name>
<feature type="compositionally biased region" description="Basic residues" evidence="1">
    <location>
        <begin position="148"/>
        <end position="158"/>
    </location>
</feature>
<dbReference type="AlphaFoldDB" id="J3MIW9"/>
<feature type="region of interest" description="Disordered" evidence="1">
    <location>
        <begin position="115"/>
        <end position="158"/>
    </location>
</feature>
<accession>J3MIW9</accession>
<sequence length="158" mass="16619">MWIRKRMARRGERGSKEGGKVPCRAMRMIRGTIRGLERLVVAFGVAAVGGQRPTTRVRPAASGYDGRNWGDGSQRRQGAWGRPSALGWEQAAKAEAVGSAGAASIGAPEVGIGVGAGASAGTGRSEWRRSALGGSRRQPSATRWGGSFHRRGGHVVRS</sequence>
<organism evidence="2">
    <name type="scientific">Oryza brachyantha</name>
    <name type="common">malo sina</name>
    <dbReference type="NCBI Taxonomy" id="4533"/>
    <lineage>
        <taxon>Eukaryota</taxon>
        <taxon>Viridiplantae</taxon>
        <taxon>Streptophyta</taxon>
        <taxon>Embryophyta</taxon>
        <taxon>Tracheophyta</taxon>
        <taxon>Spermatophyta</taxon>
        <taxon>Magnoliopsida</taxon>
        <taxon>Liliopsida</taxon>
        <taxon>Poales</taxon>
        <taxon>Poaceae</taxon>
        <taxon>BOP clade</taxon>
        <taxon>Oryzoideae</taxon>
        <taxon>Oryzeae</taxon>
        <taxon>Oryzinae</taxon>
        <taxon>Oryza</taxon>
    </lineage>
</organism>
<evidence type="ECO:0000313" key="3">
    <source>
        <dbReference type="Proteomes" id="UP000006038"/>
    </source>
</evidence>
<evidence type="ECO:0000256" key="1">
    <source>
        <dbReference type="SAM" id="MobiDB-lite"/>
    </source>
</evidence>
<evidence type="ECO:0000313" key="2">
    <source>
        <dbReference type="EnsemblPlants" id="OB07G13510.1"/>
    </source>
</evidence>
<proteinExistence type="predicted"/>